<dbReference type="InterPro" id="IPR004960">
    <property type="entry name" value="LipA_acyltrans"/>
</dbReference>
<keyword evidence="6 7" id="KW-0012">Acyltransferase</keyword>
<dbReference type="Pfam" id="PF03279">
    <property type="entry name" value="Lip_A_acyltrans"/>
    <property type="match status" value="1"/>
</dbReference>
<dbReference type="CDD" id="cd07984">
    <property type="entry name" value="LPLAT_LABLAT-like"/>
    <property type="match status" value="1"/>
</dbReference>
<evidence type="ECO:0000313" key="7">
    <source>
        <dbReference type="EMBL" id="OHV37337.1"/>
    </source>
</evidence>
<evidence type="ECO:0000256" key="1">
    <source>
        <dbReference type="ARBA" id="ARBA00004533"/>
    </source>
</evidence>
<evidence type="ECO:0000256" key="6">
    <source>
        <dbReference type="ARBA" id="ARBA00023315"/>
    </source>
</evidence>
<sequence length="286" mass="31588">MTSAGRVTLLGYVLGWRLVRLLPERVAAWCFARAADLAHRRGGRGTARLRANLARVVPPGTDLDALTRSALRSYARYWMEVFRLQDMPTRRLIGAMRVLDEDRLRRAHATGRGVILALPHMGNWEQAGAWLVATGIPFTTVAERLRPEELFERFVRFRTALGMEVIPLTGGTQPPSDLLAERLRAGGALCLLADRDLSSAGVAVTFFGATATMPPGPAALALRTGAVLLPVTLWFDDDGWSARIHPEVEHTDIPAMTQRLADEFASGIAAHPSDWHMLQRIWPDRS</sequence>
<keyword evidence="8" id="KW-1185">Reference proteome</keyword>
<evidence type="ECO:0000256" key="3">
    <source>
        <dbReference type="ARBA" id="ARBA00022519"/>
    </source>
</evidence>
<dbReference type="GO" id="GO:0009247">
    <property type="term" value="P:glycolipid biosynthetic process"/>
    <property type="evidence" value="ECO:0007669"/>
    <property type="project" value="UniProtKB-ARBA"/>
</dbReference>
<name>A0A1S1QUE2_9ACTN</name>
<dbReference type="NCBIfam" id="NF005919">
    <property type="entry name" value="PRK07920.1"/>
    <property type="match status" value="1"/>
</dbReference>
<dbReference type="OrthoDB" id="9803456at2"/>
<keyword evidence="5" id="KW-0472">Membrane</keyword>
<keyword evidence="3" id="KW-0997">Cell inner membrane</keyword>
<dbReference type="RefSeq" id="WP_071061699.1">
    <property type="nucleotide sequence ID" value="NZ_JBFLUH010000124.1"/>
</dbReference>
<dbReference type="GO" id="GO:0016746">
    <property type="term" value="F:acyltransferase activity"/>
    <property type="evidence" value="ECO:0007669"/>
    <property type="project" value="UniProtKB-KW"/>
</dbReference>
<evidence type="ECO:0000256" key="2">
    <source>
        <dbReference type="ARBA" id="ARBA00022475"/>
    </source>
</evidence>
<evidence type="ECO:0000313" key="8">
    <source>
        <dbReference type="Proteomes" id="UP000179769"/>
    </source>
</evidence>
<dbReference type="GO" id="GO:0005886">
    <property type="term" value="C:plasma membrane"/>
    <property type="evidence" value="ECO:0007669"/>
    <property type="project" value="UniProtKB-SubCell"/>
</dbReference>
<proteinExistence type="predicted"/>
<dbReference type="PANTHER" id="PTHR30606">
    <property type="entry name" value="LIPID A BIOSYNTHESIS LAUROYL ACYLTRANSFERASE"/>
    <property type="match status" value="1"/>
</dbReference>
<keyword evidence="4 7" id="KW-0808">Transferase</keyword>
<comment type="subcellular location">
    <subcellularLocation>
        <location evidence="1">Cell inner membrane</location>
    </subcellularLocation>
</comment>
<evidence type="ECO:0000256" key="4">
    <source>
        <dbReference type="ARBA" id="ARBA00022679"/>
    </source>
</evidence>
<dbReference type="PANTHER" id="PTHR30606:SF10">
    <property type="entry name" value="PHOSPHATIDYLINOSITOL MANNOSIDE ACYLTRANSFERASE"/>
    <property type="match status" value="1"/>
</dbReference>
<organism evidence="7 8">
    <name type="scientific">Parafrankia soli</name>
    <dbReference type="NCBI Taxonomy" id="2599596"/>
    <lineage>
        <taxon>Bacteria</taxon>
        <taxon>Bacillati</taxon>
        <taxon>Actinomycetota</taxon>
        <taxon>Actinomycetes</taxon>
        <taxon>Frankiales</taxon>
        <taxon>Frankiaceae</taxon>
        <taxon>Parafrankia</taxon>
    </lineage>
</organism>
<evidence type="ECO:0000256" key="5">
    <source>
        <dbReference type="ARBA" id="ARBA00023136"/>
    </source>
</evidence>
<keyword evidence="2" id="KW-1003">Cell membrane</keyword>
<dbReference type="EMBL" id="MAXA01000113">
    <property type="protein sequence ID" value="OHV37337.1"/>
    <property type="molecule type" value="Genomic_DNA"/>
</dbReference>
<comment type="caution">
    <text evidence="7">The sequence shown here is derived from an EMBL/GenBank/DDBJ whole genome shotgun (WGS) entry which is preliminary data.</text>
</comment>
<gene>
    <name evidence="7" type="ORF">BBK14_02980</name>
</gene>
<accession>A0A1S1QUE2</accession>
<dbReference type="AlphaFoldDB" id="A0A1S1QUE2"/>
<reference evidence="8" key="1">
    <citation type="submission" date="2016-07" db="EMBL/GenBank/DDBJ databases">
        <title>Frankia sp. NRRL B-16219 Genome sequencing.</title>
        <authorList>
            <person name="Ghodhbane-Gtari F."/>
            <person name="Swanson E."/>
            <person name="Gueddou A."/>
            <person name="Louati M."/>
            <person name="Nouioui I."/>
            <person name="Hezbri K."/>
            <person name="Abebe-Akele F."/>
            <person name="Simpson S."/>
            <person name="Morris K."/>
            <person name="Thomas K."/>
            <person name="Gtari M."/>
            <person name="Tisa L.S."/>
        </authorList>
    </citation>
    <scope>NUCLEOTIDE SEQUENCE [LARGE SCALE GENOMIC DNA]</scope>
    <source>
        <strain evidence="8">NRRL B-16219</strain>
    </source>
</reference>
<protein>
    <submittedName>
        <fullName evidence="7">Phosphatidylinositol mannoside acyltransferase</fullName>
    </submittedName>
</protein>
<dbReference type="Proteomes" id="UP000179769">
    <property type="component" value="Unassembled WGS sequence"/>
</dbReference>